<comment type="caution">
    <text evidence="2">The sequence shown here is derived from an EMBL/GenBank/DDBJ whole genome shotgun (WGS) entry which is preliminary data.</text>
</comment>
<evidence type="ECO:0008006" key="3">
    <source>
        <dbReference type="Google" id="ProtNLM"/>
    </source>
</evidence>
<name>A0A942T9T1_9BACI</name>
<dbReference type="EMBL" id="JAGYPE010000008">
    <property type="protein sequence ID" value="MBS4187601.1"/>
    <property type="molecule type" value="Genomic_DNA"/>
</dbReference>
<dbReference type="AlphaFoldDB" id="A0A942T9T1"/>
<evidence type="ECO:0000313" key="2">
    <source>
        <dbReference type="EMBL" id="MBS4187601.1"/>
    </source>
</evidence>
<proteinExistence type="predicted"/>
<feature type="transmembrane region" description="Helical" evidence="1">
    <location>
        <begin position="152"/>
        <end position="179"/>
    </location>
</feature>
<feature type="transmembrane region" description="Helical" evidence="1">
    <location>
        <begin position="21"/>
        <end position="50"/>
    </location>
</feature>
<keyword evidence="1" id="KW-0472">Membrane</keyword>
<organism evidence="2">
    <name type="scientific">Neobacillus citreus</name>
    <dbReference type="NCBI Taxonomy" id="2833578"/>
    <lineage>
        <taxon>Bacteria</taxon>
        <taxon>Bacillati</taxon>
        <taxon>Bacillota</taxon>
        <taxon>Bacilli</taxon>
        <taxon>Bacillales</taxon>
        <taxon>Bacillaceae</taxon>
        <taxon>Neobacillus</taxon>
    </lineage>
</organism>
<sequence>MSTVDPARRKQEREASYRGSASALAWTVVGAVLLVVAGALAGFGISQFVVVFRMMNLNSVFSDSPDPDPVWWAIPAAIVASLVASGVYGRWNHRWSGRTSDFAGVGPATPWLFGAAASLWWQTTAVWPEPDRVGVAVDPVFHQDAPWGVGEWIWYASAWWLPGLATVLALAALVVGAVARRRRSDQRTLVASMLRSGQRTVGTVTAVGGTTSAEATFTVLPWTFSFTDLQGVQRWVERTETFRHGTAPVVGAPVSVLFDPSRPADTGRIFAAPHGGEDADDYLRVGSAGR</sequence>
<protein>
    <recommendedName>
        <fullName evidence="3">DUF3592 domain-containing protein</fullName>
    </recommendedName>
</protein>
<feature type="transmembrane region" description="Helical" evidence="1">
    <location>
        <begin position="70"/>
        <end position="89"/>
    </location>
</feature>
<keyword evidence="1" id="KW-1133">Transmembrane helix</keyword>
<feature type="transmembrane region" description="Helical" evidence="1">
    <location>
        <begin position="101"/>
        <end position="121"/>
    </location>
</feature>
<gene>
    <name evidence="2" type="ORF">KHB02_40200</name>
</gene>
<keyword evidence="1" id="KW-0812">Transmembrane</keyword>
<accession>A0A942T9T1</accession>
<reference evidence="2" key="1">
    <citation type="submission" date="2021-05" db="EMBL/GenBank/DDBJ databases">
        <title>Novel Bacillus species.</title>
        <authorList>
            <person name="Liu G."/>
        </authorList>
    </citation>
    <scope>NUCLEOTIDE SEQUENCE</scope>
    <source>
        <strain evidence="2">FJAT-50051</strain>
    </source>
</reference>
<evidence type="ECO:0000256" key="1">
    <source>
        <dbReference type="SAM" id="Phobius"/>
    </source>
</evidence>